<dbReference type="EMBL" id="JBITLV010000004">
    <property type="protein sequence ID" value="MFI7588363.1"/>
    <property type="molecule type" value="Genomic_DNA"/>
</dbReference>
<dbReference type="RefSeq" id="WP_398281783.1">
    <property type="nucleotide sequence ID" value="NZ_JBITLV010000004.1"/>
</dbReference>
<dbReference type="SUPFAM" id="SSF51658">
    <property type="entry name" value="Xylose isomerase-like"/>
    <property type="match status" value="1"/>
</dbReference>
<reference evidence="3 4" key="1">
    <citation type="submission" date="2024-10" db="EMBL/GenBank/DDBJ databases">
        <title>The Natural Products Discovery Center: Release of the First 8490 Sequenced Strains for Exploring Actinobacteria Biosynthetic Diversity.</title>
        <authorList>
            <person name="Kalkreuter E."/>
            <person name="Kautsar S.A."/>
            <person name="Yang D."/>
            <person name="Bader C.D."/>
            <person name="Teijaro C.N."/>
            <person name="Fluegel L."/>
            <person name="Davis C.M."/>
            <person name="Simpson J.R."/>
            <person name="Lauterbach L."/>
            <person name="Steele A.D."/>
            <person name="Gui C."/>
            <person name="Meng S."/>
            <person name="Li G."/>
            <person name="Viehrig K."/>
            <person name="Ye F."/>
            <person name="Su P."/>
            <person name="Kiefer A.F."/>
            <person name="Nichols A."/>
            <person name="Cepeda A.J."/>
            <person name="Yan W."/>
            <person name="Fan B."/>
            <person name="Jiang Y."/>
            <person name="Adhikari A."/>
            <person name="Zheng C.-J."/>
            <person name="Schuster L."/>
            <person name="Cowan T.M."/>
            <person name="Smanski M.J."/>
            <person name="Chevrette M.G."/>
            <person name="De Carvalho L.P.S."/>
            <person name="Shen B."/>
        </authorList>
    </citation>
    <scope>NUCLEOTIDE SEQUENCE [LARGE SCALE GENOMIC DNA]</scope>
    <source>
        <strain evidence="3 4">NPDC049639</strain>
    </source>
</reference>
<dbReference type="Proteomes" id="UP001612915">
    <property type="component" value="Unassembled WGS sequence"/>
</dbReference>
<feature type="region of interest" description="Disordered" evidence="1">
    <location>
        <begin position="281"/>
        <end position="309"/>
    </location>
</feature>
<evidence type="ECO:0000259" key="2">
    <source>
        <dbReference type="Pfam" id="PF01261"/>
    </source>
</evidence>
<evidence type="ECO:0000256" key="1">
    <source>
        <dbReference type="SAM" id="MobiDB-lite"/>
    </source>
</evidence>
<name>A0ABW8AQH3_9ACTN</name>
<dbReference type="Pfam" id="PF01261">
    <property type="entry name" value="AP_endonuc_2"/>
    <property type="match status" value="1"/>
</dbReference>
<gene>
    <name evidence="3" type="ORF">ACIB24_14940</name>
</gene>
<dbReference type="InterPro" id="IPR050312">
    <property type="entry name" value="IolE/XylAMocC-like"/>
</dbReference>
<protein>
    <submittedName>
        <fullName evidence="3">Sugar phosphate isomerase/epimerase family protein</fullName>
    </submittedName>
</protein>
<feature type="domain" description="Xylose isomerase-like TIM barrel" evidence="2">
    <location>
        <begin position="18"/>
        <end position="261"/>
    </location>
</feature>
<sequence length="309" mass="33146">MRASIATTTLGGSIEQKLDAAAAAGFDAIEIFGTDLDGAASTPKEIGARAADLGLSLDLYQPVRDVEGTPAELFGATLDRVERTCDLMADLGIDTMLVCSNTAEWALDDESLAAAQLVEVADRAALRGFRVVYEAMSWGRHVRDYQQADRIVARAAHPQLGLCLDSFHIFARRNDLADIATIPGERIFAVQLADAVPQGDRPLIEWSRHHRCLPPNGYFALEDLLRLVAGTGYAGPLSLEIFSDELRAADPFAVARDARRSLAGLAATFAAARPEVRREVRREVGADGRPDVRTAGLESPGEPATVVPG</sequence>
<proteinExistence type="predicted"/>
<keyword evidence="4" id="KW-1185">Reference proteome</keyword>
<accession>A0ABW8AQH3</accession>
<organism evidence="3 4">
    <name type="scientific">Spongisporangium articulatum</name>
    <dbReference type="NCBI Taxonomy" id="3362603"/>
    <lineage>
        <taxon>Bacteria</taxon>
        <taxon>Bacillati</taxon>
        <taxon>Actinomycetota</taxon>
        <taxon>Actinomycetes</taxon>
        <taxon>Kineosporiales</taxon>
        <taxon>Kineosporiaceae</taxon>
        <taxon>Spongisporangium</taxon>
    </lineage>
</organism>
<evidence type="ECO:0000313" key="4">
    <source>
        <dbReference type="Proteomes" id="UP001612915"/>
    </source>
</evidence>
<feature type="compositionally biased region" description="Basic and acidic residues" evidence="1">
    <location>
        <begin position="281"/>
        <end position="292"/>
    </location>
</feature>
<dbReference type="PANTHER" id="PTHR12110:SF21">
    <property type="entry name" value="XYLOSE ISOMERASE-LIKE TIM BARREL DOMAIN-CONTAINING PROTEIN"/>
    <property type="match status" value="1"/>
</dbReference>
<dbReference type="InterPro" id="IPR036237">
    <property type="entry name" value="Xyl_isomerase-like_sf"/>
</dbReference>
<comment type="caution">
    <text evidence="3">The sequence shown here is derived from an EMBL/GenBank/DDBJ whole genome shotgun (WGS) entry which is preliminary data.</text>
</comment>
<dbReference type="GO" id="GO:0016853">
    <property type="term" value="F:isomerase activity"/>
    <property type="evidence" value="ECO:0007669"/>
    <property type="project" value="UniProtKB-KW"/>
</dbReference>
<keyword evidence="3" id="KW-0413">Isomerase</keyword>
<evidence type="ECO:0000313" key="3">
    <source>
        <dbReference type="EMBL" id="MFI7588363.1"/>
    </source>
</evidence>
<dbReference type="InterPro" id="IPR013022">
    <property type="entry name" value="Xyl_isomerase-like_TIM-brl"/>
</dbReference>
<dbReference type="PANTHER" id="PTHR12110">
    <property type="entry name" value="HYDROXYPYRUVATE ISOMERASE"/>
    <property type="match status" value="1"/>
</dbReference>
<dbReference type="Gene3D" id="3.20.20.150">
    <property type="entry name" value="Divalent-metal-dependent TIM barrel enzymes"/>
    <property type="match status" value="1"/>
</dbReference>